<evidence type="ECO:0000313" key="1">
    <source>
        <dbReference type="Proteomes" id="UP000095286"/>
    </source>
</evidence>
<dbReference type="WBParaSite" id="RSKR_0000177950.1">
    <property type="protein sequence ID" value="RSKR_0000177950.1"/>
    <property type="gene ID" value="RSKR_0000177950"/>
</dbReference>
<proteinExistence type="predicted"/>
<organism evidence="1 2">
    <name type="scientific">Rhabditophanes sp. KR3021</name>
    <dbReference type="NCBI Taxonomy" id="114890"/>
    <lineage>
        <taxon>Eukaryota</taxon>
        <taxon>Metazoa</taxon>
        <taxon>Ecdysozoa</taxon>
        <taxon>Nematoda</taxon>
        <taxon>Chromadorea</taxon>
        <taxon>Rhabditida</taxon>
        <taxon>Tylenchina</taxon>
        <taxon>Panagrolaimomorpha</taxon>
        <taxon>Strongyloidoidea</taxon>
        <taxon>Alloionematidae</taxon>
        <taxon>Rhabditophanes</taxon>
    </lineage>
</organism>
<protein>
    <submittedName>
        <fullName evidence="2">Serpentine Receptor, class T</fullName>
    </submittedName>
</protein>
<accession>A0AC35TKV0</accession>
<name>A0AC35TKV0_9BILA</name>
<reference evidence="2" key="1">
    <citation type="submission" date="2016-11" db="UniProtKB">
        <authorList>
            <consortium name="WormBaseParasite"/>
        </authorList>
    </citation>
    <scope>IDENTIFICATION</scope>
    <source>
        <strain evidence="2">KR3021</strain>
    </source>
</reference>
<sequence>MFSKDIRVLSSYKILIAASIVDLLNLIIAGLFSGLFCLNGTLYCKYPTFIFWLGAISEGLWAATCTLVALLAINRILEMIKPSYAALVFDGNRTYFLICIAMIWGSFLMFFTNPTLFSPSVKTWLLDPYFEFDITHKYEFFSLYNCINNYGTVFLQFILGICFLAAYLSKISIISNSSQLSGTTIRLYIQTILICFITATTSFTNTLMQFIAVPDWVLIAGNVGWIMVHGIPGLVFLLFNSTLRQKILYAMGMRKFTVISVQ</sequence>
<evidence type="ECO:0000313" key="2">
    <source>
        <dbReference type="WBParaSite" id="RSKR_0000177950.1"/>
    </source>
</evidence>
<dbReference type="Proteomes" id="UP000095286">
    <property type="component" value="Unplaced"/>
</dbReference>